<organism evidence="1 2">
    <name type="scientific">Cardiobacterium valvarum</name>
    <dbReference type="NCBI Taxonomy" id="194702"/>
    <lineage>
        <taxon>Bacteria</taxon>
        <taxon>Pseudomonadati</taxon>
        <taxon>Pseudomonadota</taxon>
        <taxon>Gammaproteobacteria</taxon>
        <taxon>Cardiobacteriales</taxon>
        <taxon>Cardiobacteriaceae</taxon>
        <taxon>Cardiobacterium</taxon>
    </lineage>
</organism>
<gene>
    <name evidence="1" type="ORF">NCTC13294_00608</name>
</gene>
<dbReference type="AlphaFoldDB" id="A0A381E1V8"/>
<dbReference type="InterPro" id="IPR011990">
    <property type="entry name" value="TPR-like_helical_dom_sf"/>
</dbReference>
<dbReference type="InterPro" id="IPR050767">
    <property type="entry name" value="Sel1_AlgK"/>
</dbReference>
<dbReference type="PANTHER" id="PTHR11102:SF160">
    <property type="entry name" value="ERAD-ASSOCIATED E3 UBIQUITIN-PROTEIN LIGASE COMPONENT HRD3"/>
    <property type="match status" value="1"/>
</dbReference>
<evidence type="ECO:0000313" key="2">
    <source>
        <dbReference type="Proteomes" id="UP000254572"/>
    </source>
</evidence>
<proteinExistence type="predicted"/>
<dbReference type="Gene3D" id="1.25.40.10">
    <property type="entry name" value="Tetratricopeptide repeat domain"/>
    <property type="match status" value="3"/>
</dbReference>
<evidence type="ECO:0000313" key="1">
    <source>
        <dbReference type="EMBL" id="SUX19834.1"/>
    </source>
</evidence>
<name>A0A381E1V8_9GAMM</name>
<reference evidence="1 2" key="1">
    <citation type="submission" date="2018-06" db="EMBL/GenBank/DDBJ databases">
        <authorList>
            <consortium name="Pathogen Informatics"/>
            <person name="Doyle S."/>
        </authorList>
    </citation>
    <scope>NUCLEOTIDE SEQUENCE [LARGE SCALE GENOMIC DNA]</scope>
    <source>
        <strain evidence="1 2">NCTC13294</strain>
    </source>
</reference>
<dbReference type="SMART" id="SM00671">
    <property type="entry name" value="SEL1"/>
    <property type="match status" value="3"/>
</dbReference>
<dbReference type="PANTHER" id="PTHR11102">
    <property type="entry name" value="SEL-1-LIKE PROTEIN"/>
    <property type="match status" value="1"/>
</dbReference>
<dbReference type="InterPro" id="IPR006597">
    <property type="entry name" value="Sel1-like"/>
</dbReference>
<dbReference type="EMBL" id="UFUW01000001">
    <property type="protein sequence ID" value="SUX19834.1"/>
    <property type="molecule type" value="Genomic_DNA"/>
</dbReference>
<dbReference type="Pfam" id="PF08238">
    <property type="entry name" value="Sel1"/>
    <property type="match status" value="4"/>
</dbReference>
<keyword evidence="2" id="KW-1185">Reference proteome</keyword>
<protein>
    <submittedName>
        <fullName evidence="1">Tetratricopeptide repeat</fullName>
    </submittedName>
</protein>
<dbReference type="OrthoDB" id="8561742at2"/>
<sequence>MPFLLAFFIAIASVNAKEVQPSSADVARHQAELALAAGHIAEARYWYQEAIGHDGESASIGGDPALVYNLAILNYGDGVTRNLHELLDYAAASGISAADVLLGDLYESGRSGFPHDPSRAREHWQRAAAVGDNRARLRLAVDDPAMLDAAAAAGDPTALWLLASQEEQTGDAARALADYRRAAANGSTAAMTRLGLHYLSLSPPHTFAARHWLEKAAARGDSVAENYLRYLYLQQSSDSPAARTTARWLARLAVAQAKTDGDPTPPRANLIRHCEIWGGPSCIKTGDWYYRQGRYAAARYYWEKSVKADYDDTVRMLLGSMDYDAGNHAAAYRHWDNAIRHRMANEYLARAWTAWPCYPYNVPAHDKVRREWCRLAEPLLDDGTRTRYLKACEESPMASRLYISLPPIPEGCRKWVLPNSHK</sequence>
<dbReference type="Proteomes" id="UP000254572">
    <property type="component" value="Unassembled WGS sequence"/>
</dbReference>
<accession>A0A381E1V8</accession>
<dbReference type="RefSeq" id="WP_115610870.1">
    <property type="nucleotide sequence ID" value="NZ_JBHLZC010000001.1"/>
</dbReference>
<dbReference type="SUPFAM" id="SSF81901">
    <property type="entry name" value="HCP-like"/>
    <property type="match status" value="2"/>
</dbReference>